<proteinExistence type="predicted"/>
<dbReference type="Proteomes" id="UP000012106">
    <property type="component" value="Unassembled WGS sequence"/>
</dbReference>
<comment type="caution">
    <text evidence="1">The sequence shown here is derived from an EMBL/GenBank/DDBJ whole genome shotgun (WGS) entry which is preliminary data.</text>
</comment>
<reference evidence="1 2" key="1">
    <citation type="submission" date="2013-01" db="EMBL/GenBank/DDBJ databases">
        <authorList>
            <person name="Harkins D.M."/>
            <person name="Durkin A.S."/>
            <person name="Brinkac L.M."/>
            <person name="Haft D.H."/>
            <person name="Selengut J.D."/>
            <person name="Sanka R."/>
            <person name="DePew J."/>
            <person name="Purushe J."/>
            <person name="Hartskeerl R.A."/>
            <person name="Ahmed A."/>
            <person name="van der Linden H."/>
            <person name="Goris M.G.A."/>
            <person name="Vinetz J.M."/>
            <person name="Sutton G.G."/>
            <person name="Nierman W.C."/>
            <person name="Fouts D.E."/>
        </authorList>
    </citation>
    <scope>NUCLEOTIDE SEQUENCE [LARGE SCALE GENOMIC DNA]</scope>
    <source>
        <strain evidence="1 2">MAVJ 401</strain>
    </source>
</reference>
<dbReference type="EMBL" id="AHMU02000023">
    <property type="protein sequence ID" value="EMN22630.1"/>
    <property type="molecule type" value="Genomic_DNA"/>
</dbReference>
<sequence length="115" mass="13526">MGFAIRMPKSDPNRLWLIPQEPYTKNFIVALAKAYSVPVPVNSLRNEIELVSILLKGNPRDLLHSKLLFKCFYDTEERKNLYSEFYINIHLGQKRLELAEKDFDYRPNIVKLLSQ</sequence>
<evidence type="ECO:0000313" key="1">
    <source>
        <dbReference type="EMBL" id="EMN22630.1"/>
    </source>
</evidence>
<gene>
    <name evidence="1" type="ORF">LEP1GSC063_0056</name>
</gene>
<protein>
    <submittedName>
        <fullName evidence="1">Uncharacterized protein</fullName>
    </submittedName>
</protein>
<dbReference type="AlphaFoldDB" id="M6JSX1"/>
<name>M6JSX1_9LEPT</name>
<accession>M6JSX1</accession>
<evidence type="ECO:0000313" key="2">
    <source>
        <dbReference type="Proteomes" id="UP000012106"/>
    </source>
</evidence>
<organism evidence="1 2">
    <name type="scientific">Leptospira santarosai serovar Arenal str. MAVJ 401</name>
    <dbReference type="NCBI Taxonomy" id="1049976"/>
    <lineage>
        <taxon>Bacteria</taxon>
        <taxon>Pseudomonadati</taxon>
        <taxon>Spirochaetota</taxon>
        <taxon>Spirochaetia</taxon>
        <taxon>Leptospirales</taxon>
        <taxon>Leptospiraceae</taxon>
        <taxon>Leptospira</taxon>
    </lineage>
</organism>